<feature type="signal peptide" evidence="1">
    <location>
        <begin position="1"/>
        <end position="25"/>
    </location>
</feature>
<gene>
    <name evidence="3" type="ORF">P0Y48_11215</name>
</gene>
<keyword evidence="1" id="KW-0732">Signal</keyword>
<dbReference type="SUPFAM" id="SSF56601">
    <property type="entry name" value="beta-lactamase/transpeptidase-like"/>
    <property type="match status" value="1"/>
</dbReference>
<feature type="chain" id="PRO_5042544588" evidence="1">
    <location>
        <begin position="26"/>
        <end position="418"/>
    </location>
</feature>
<accession>A0AAJ5W0L3</accession>
<dbReference type="InterPro" id="IPR012338">
    <property type="entry name" value="Beta-lactam/transpept-like"/>
</dbReference>
<dbReference type="Proteomes" id="UP001213972">
    <property type="component" value="Chromosome"/>
</dbReference>
<dbReference type="InterPro" id="IPR001466">
    <property type="entry name" value="Beta-lactam-related"/>
</dbReference>
<dbReference type="AlphaFoldDB" id="A0AAJ5W0L3"/>
<keyword evidence="3" id="KW-0378">Hydrolase</keyword>
<dbReference type="GO" id="GO:0016787">
    <property type="term" value="F:hydrolase activity"/>
    <property type="evidence" value="ECO:0007669"/>
    <property type="project" value="UniProtKB-KW"/>
</dbReference>
<dbReference type="PANTHER" id="PTHR46825:SF7">
    <property type="entry name" value="D-ALANYL-D-ALANINE CARBOXYPEPTIDASE"/>
    <property type="match status" value="1"/>
</dbReference>
<sequence>MPSSHRRHRLLAALTVAVLGLTACAPGASVEREPIAQVEGDLPGDMQERLQAAVETAMAATGSTGAIVEVRAPWSGVWTKALGTTTPEGPAVTTDMKFRIGPVTRTMTCDVLYGMADRGIVSIDDALGDWLSGFPSLAEVTLGELCDSSSGLSTYANEVASRWYANPTRTWSAKELVAYGVAKGLDGEPGAAYKDSDTGYLLLALALERASHQTAAELFEEYVFAPLEMDGSSLPQTTRGSDGWLNGLRSGTTKSATNCAAPTDLTSMSPTTGFTAGGAVSDIDELSDYIQAVALGVRSYDTEERFADPLPISGSAPSWFTAKGGAFQAGSLVGNSGSVPGYLTAAYADTETGLSVAVVLNNSRASGTVARQLAWQLAAVASKAPAASGETAPEAGGLPWEAATFGEAIVDSAICPLP</sequence>
<dbReference type="PANTHER" id="PTHR46825">
    <property type="entry name" value="D-ALANYL-D-ALANINE-CARBOXYPEPTIDASE/ENDOPEPTIDASE AMPH"/>
    <property type="match status" value="1"/>
</dbReference>
<evidence type="ECO:0000259" key="2">
    <source>
        <dbReference type="Pfam" id="PF00144"/>
    </source>
</evidence>
<evidence type="ECO:0000256" key="1">
    <source>
        <dbReference type="SAM" id="SignalP"/>
    </source>
</evidence>
<evidence type="ECO:0000313" key="3">
    <source>
        <dbReference type="EMBL" id="WEK13028.1"/>
    </source>
</evidence>
<protein>
    <submittedName>
        <fullName evidence="3">Serine hydrolase</fullName>
    </submittedName>
</protein>
<proteinExistence type="predicted"/>
<feature type="domain" description="Beta-lactamase-related" evidence="2">
    <location>
        <begin position="51"/>
        <end position="376"/>
    </location>
</feature>
<organism evidence="3 4">
    <name type="scientific">Candidatus Microbacterium phytovorans</name>
    <dbReference type="NCBI Taxonomy" id="3121374"/>
    <lineage>
        <taxon>Bacteria</taxon>
        <taxon>Bacillati</taxon>
        <taxon>Actinomycetota</taxon>
        <taxon>Actinomycetes</taxon>
        <taxon>Micrococcales</taxon>
        <taxon>Microbacteriaceae</taxon>
        <taxon>Microbacterium</taxon>
    </lineage>
</organism>
<dbReference type="InterPro" id="IPR050491">
    <property type="entry name" value="AmpC-like"/>
</dbReference>
<reference evidence="3" key="1">
    <citation type="submission" date="2023-03" db="EMBL/GenBank/DDBJ databases">
        <title>Andean soil-derived lignocellulolytic bacterial consortium as a source of novel taxa and putative plastic-active enzymes.</title>
        <authorList>
            <person name="Diaz-Garcia L."/>
            <person name="Chuvochina M."/>
            <person name="Feuerriegel G."/>
            <person name="Bunk B."/>
            <person name="Sproer C."/>
            <person name="Streit W.R."/>
            <person name="Rodriguez L.M."/>
            <person name="Overmann J."/>
            <person name="Jimenez D.J."/>
        </authorList>
    </citation>
    <scope>NUCLEOTIDE SEQUENCE</scope>
    <source>
        <strain evidence="3">MAG 4610</strain>
    </source>
</reference>
<name>A0AAJ5W0L3_9MICO</name>
<dbReference type="EMBL" id="CP119321">
    <property type="protein sequence ID" value="WEK13028.1"/>
    <property type="molecule type" value="Genomic_DNA"/>
</dbReference>
<dbReference type="Gene3D" id="3.40.710.10">
    <property type="entry name" value="DD-peptidase/beta-lactamase superfamily"/>
    <property type="match status" value="1"/>
</dbReference>
<dbReference type="PROSITE" id="PS51257">
    <property type="entry name" value="PROKAR_LIPOPROTEIN"/>
    <property type="match status" value="1"/>
</dbReference>
<dbReference type="Pfam" id="PF00144">
    <property type="entry name" value="Beta-lactamase"/>
    <property type="match status" value="1"/>
</dbReference>
<evidence type="ECO:0000313" key="4">
    <source>
        <dbReference type="Proteomes" id="UP001213972"/>
    </source>
</evidence>